<keyword evidence="2" id="KW-1185">Reference proteome</keyword>
<dbReference type="OrthoDB" id="1092431at2"/>
<name>A0A2S9J7T7_9SPHI</name>
<dbReference type="EMBL" id="PVBQ01000002">
    <property type="protein sequence ID" value="PRD48799.1"/>
    <property type="molecule type" value="Genomic_DNA"/>
</dbReference>
<evidence type="ECO:0008006" key="3">
    <source>
        <dbReference type="Google" id="ProtNLM"/>
    </source>
</evidence>
<dbReference type="SUPFAM" id="SSF51206">
    <property type="entry name" value="cAMP-binding domain-like"/>
    <property type="match status" value="1"/>
</dbReference>
<dbReference type="Gene3D" id="2.60.120.10">
    <property type="entry name" value="Jelly Rolls"/>
    <property type="match status" value="1"/>
</dbReference>
<protein>
    <recommendedName>
        <fullName evidence="3">Crp/Fnr family transcriptional regulator</fullName>
    </recommendedName>
</protein>
<reference evidence="1 2" key="1">
    <citation type="submission" date="2018-02" db="EMBL/GenBank/DDBJ databases">
        <title>The draft genome of Sphingobacterium sp. 5JN-11.</title>
        <authorList>
            <person name="Liu L."/>
            <person name="Li L."/>
            <person name="Liang L."/>
            <person name="Zhang X."/>
            <person name="Wang T."/>
        </authorList>
    </citation>
    <scope>NUCLEOTIDE SEQUENCE [LARGE SCALE GENOMIC DNA]</scope>
    <source>
        <strain evidence="1 2">5JN-11</strain>
    </source>
</reference>
<accession>A0A2S9J7T7</accession>
<comment type="caution">
    <text evidence="1">The sequence shown here is derived from an EMBL/GenBank/DDBJ whole genome shotgun (WGS) entry which is preliminary data.</text>
</comment>
<gene>
    <name evidence="1" type="ORF">C5745_02325</name>
</gene>
<dbReference type="InterPro" id="IPR014710">
    <property type="entry name" value="RmlC-like_jellyroll"/>
</dbReference>
<proteinExistence type="predicted"/>
<evidence type="ECO:0000313" key="1">
    <source>
        <dbReference type="EMBL" id="PRD48799.1"/>
    </source>
</evidence>
<sequence>MEFNWRESNFFKYYSEKAELSEEVFEQLGPYFSFREISHNQYLLSAGELSRYAFFVESGLLLSFSLDEKGGEHILQFAPENWIISDRASQYFNKPTDFFIKAIEPSMIVFIQPEFMEKASQLSHSFACFMESSLQRNIHIQQQRINSLLAMSAKERYLLFMDMYPSLLQRVPQWMIASYLGITPESLSRVRRELLLEQGIKKKTQ</sequence>
<dbReference type="AlphaFoldDB" id="A0A2S9J7T7"/>
<dbReference type="RefSeq" id="WP_105715365.1">
    <property type="nucleotide sequence ID" value="NZ_PVBQ01000002.1"/>
</dbReference>
<dbReference type="Proteomes" id="UP000239711">
    <property type="component" value="Unassembled WGS sequence"/>
</dbReference>
<evidence type="ECO:0000313" key="2">
    <source>
        <dbReference type="Proteomes" id="UP000239711"/>
    </source>
</evidence>
<dbReference type="InterPro" id="IPR018490">
    <property type="entry name" value="cNMP-bd_dom_sf"/>
</dbReference>
<organism evidence="1 2">
    <name type="scientific">Sphingobacterium haloxyli</name>
    <dbReference type="NCBI Taxonomy" id="2100533"/>
    <lineage>
        <taxon>Bacteria</taxon>
        <taxon>Pseudomonadati</taxon>
        <taxon>Bacteroidota</taxon>
        <taxon>Sphingobacteriia</taxon>
        <taxon>Sphingobacteriales</taxon>
        <taxon>Sphingobacteriaceae</taxon>
        <taxon>Sphingobacterium</taxon>
    </lineage>
</organism>